<dbReference type="Pfam" id="PF13561">
    <property type="entry name" value="adh_short_C2"/>
    <property type="match status" value="1"/>
</dbReference>
<dbReference type="PROSITE" id="PS00061">
    <property type="entry name" value="ADH_SHORT"/>
    <property type="match status" value="1"/>
</dbReference>
<name>A0A256GCR1_9HYPH</name>
<keyword evidence="2" id="KW-0560">Oxidoreductase</keyword>
<dbReference type="GO" id="GO:0016491">
    <property type="term" value="F:oxidoreductase activity"/>
    <property type="evidence" value="ECO:0007669"/>
    <property type="project" value="UniProtKB-KW"/>
</dbReference>
<dbReference type="InterPro" id="IPR020904">
    <property type="entry name" value="Sc_DH/Rdtase_CS"/>
</dbReference>
<dbReference type="PRINTS" id="PR00080">
    <property type="entry name" value="SDRFAMILY"/>
</dbReference>
<dbReference type="CDD" id="cd05233">
    <property type="entry name" value="SDR_c"/>
    <property type="match status" value="1"/>
</dbReference>
<dbReference type="RefSeq" id="WP_235820017.1">
    <property type="nucleotide sequence ID" value="NZ_JBHEEP010000047.1"/>
</dbReference>
<dbReference type="PANTHER" id="PTHR43639">
    <property type="entry name" value="OXIDOREDUCTASE, SHORT-CHAIN DEHYDROGENASE/REDUCTASE FAMILY (AFU_ORTHOLOGUE AFUA_5G02870)"/>
    <property type="match status" value="1"/>
</dbReference>
<dbReference type="PANTHER" id="PTHR43639:SF1">
    <property type="entry name" value="SHORT-CHAIN DEHYDROGENASE_REDUCTASE FAMILY PROTEIN"/>
    <property type="match status" value="1"/>
</dbReference>
<dbReference type="Proteomes" id="UP000216363">
    <property type="component" value="Unassembled WGS sequence"/>
</dbReference>
<dbReference type="InterPro" id="IPR036291">
    <property type="entry name" value="NAD(P)-bd_dom_sf"/>
</dbReference>
<evidence type="ECO:0000313" key="3">
    <source>
        <dbReference type="EMBL" id="OYR24915.1"/>
    </source>
</evidence>
<dbReference type="EMBL" id="NNRN01000061">
    <property type="protein sequence ID" value="OYR24915.1"/>
    <property type="molecule type" value="Genomic_DNA"/>
</dbReference>
<evidence type="ECO:0000313" key="4">
    <source>
        <dbReference type="Proteomes" id="UP000216363"/>
    </source>
</evidence>
<dbReference type="FunFam" id="3.40.50.720:FF:000084">
    <property type="entry name" value="Short-chain dehydrogenase reductase"/>
    <property type="match status" value="1"/>
</dbReference>
<gene>
    <name evidence="3" type="ORF">CES86_4515</name>
</gene>
<dbReference type="Gene3D" id="3.40.50.720">
    <property type="entry name" value="NAD(P)-binding Rossmann-like Domain"/>
    <property type="match status" value="1"/>
</dbReference>
<protein>
    <submittedName>
        <fullName evidence="3">KR domain protein</fullName>
    </submittedName>
</protein>
<comment type="caution">
    <text evidence="3">The sequence shown here is derived from an EMBL/GenBank/DDBJ whole genome shotgun (WGS) entry which is preliminary data.</text>
</comment>
<dbReference type="PRINTS" id="PR00081">
    <property type="entry name" value="GDHRDH"/>
</dbReference>
<dbReference type="AlphaFoldDB" id="A0A256GCR1"/>
<comment type="similarity">
    <text evidence="1">Belongs to the short-chain dehydrogenases/reductases (SDR) family.</text>
</comment>
<reference evidence="3 4" key="1">
    <citation type="submission" date="2017-07" db="EMBL/GenBank/DDBJ databases">
        <title>Draft genome of Ochrobactrum lupini type strain LUP21.</title>
        <authorList>
            <person name="Krzyzanowska D.M."/>
            <person name="Jafra S."/>
        </authorList>
    </citation>
    <scope>NUCLEOTIDE SEQUENCE [LARGE SCALE GENOMIC DNA]</scope>
    <source>
        <strain evidence="3 4">LUP21</strain>
    </source>
</reference>
<sequence length="256" mass="26622">MQQSLLTYDLEGRRALVTGGASGIGLATVDRLARSGCRVVLNHLPGDPAGADQVARLRNQGCDVHAIEHAIGDGNEAALAEEAVKLLGGLDLLVNNAGTPGGRKALSPSALDAISDSMWQQVLDVNLVGLFRLTRAAGPHLRASCGSVVNLASVSALSSRGSSMAYAASKAGIITLTRHLALSLAPEVRINAVAPGAVDSTWQIEWTEEQRAASIQRTPLARRCTSEDIAETIVYLGFGAPMITGQTLVIDGGLIL</sequence>
<dbReference type="SUPFAM" id="SSF51735">
    <property type="entry name" value="NAD(P)-binding Rossmann-fold domains"/>
    <property type="match status" value="1"/>
</dbReference>
<accession>A0A256GCR1</accession>
<dbReference type="InterPro" id="IPR002347">
    <property type="entry name" value="SDR_fam"/>
</dbReference>
<proteinExistence type="inferred from homology"/>
<evidence type="ECO:0000256" key="2">
    <source>
        <dbReference type="ARBA" id="ARBA00023002"/>
    </source>
</evidence>
<organism evidence="3 4">
    <name type="scientific">Brucella lupini</name>
    <dbReference type="NCBI Taxonomy" id="255457"/>
    <lineage>
        <taxon>Bacteria</taxon>
        <taxon>Pseudomonadati</taxon>
        <taxon>Pseudomonadota</taxon>
        <taxon>Alphaproteobacteria</taxon>
        <taxon>Hyphomicrobiales</taxon>
        <taxon>Brucellaceae</taxon>
        <taxon>Brucella/Ochrobactrum group</taxon>
        <taxon>Brucella</taxon>
    </lineage>
</organism>
<evidence type="ECO:0000256" key="1">
    <source>
        <dbReference type="ARBA" id="ARBA00006484"/>
    </source>
</evidence>